<dbReference type="Gene3D" id="3.40.1190.20">
    <property type="match status" value="1"/>
</dbReference>
<gene>
    <name evidence="8" type="primary">pfkB</name>
    <name evidence="8" type="ORF">LJ207_11370</name>
</gene>
<dbReference type="GO" id="GO:0008662">
    <property type="term" value="F:1-phosphofructokinase activity"/>
    <property type="evidence" value="ECO:0007669"/>
    <property type="project" value="InterPro"/>
</dbReference>
<dbReference type="GO" id="GO:0005988">
    <property type="term" value="P:lactose metabolic process"/>
    <property type="evidence" value="ECO:0007669"/>
    <property type="project" value="UniProtKB-KW"/>
</dbReference>
<dbReference type="InterPro" id="IPR029056">
    <property type="entry name" value="Ribokinase-like"/>
</dbReference>
<name>A0AAW4X280_9FIRM</name>
<dbReference type="PANTHER" id="PTHR46566">
    <property type="entry name" value="1-PHOSPHOFRUCTOKINASE-RELATED"/>
    <property type="match status" value="1"/>
</dbReference>
<reference evidence="8 9" key="1">
    <citation type="submission" date="2021-10" db="EMBL/GenBank/DDBJ databases">
        <authorList>
            <person name="Grouzdev D.S."/>
            <person name="Pantiukh K.S."/>
            <person name="Krutkina M.S."/>
        </authorList>
    </citation>
    <scope>NUCLEOTIDE SEQUENCE [LARGE SCALE GENOMIC DNA]</scope>
    <source>
        <strain evidence="8 9">Z-7514</strain>
    </source>
</reference>
<dbReference type="InterPro" id="IPR017583">
    <property type="entry name" value="Tagatose/fructose_Pkinase"/>
</dbReference>
<comment type="pathway">
    <text evidence="6">Carbohydrate metabolism; D-tagatose 6-phosphate degradation; D-glyceraldehyde 3-phosphate and glycerone phosphate from D-tagatose 6-phosphate: step 1/2.</text>
</comment>
<accession>A0AAW4X280</accession>
<organism evidence="8 9">
    <name type="scientific">Halanaerobium polyolivorans</name>
    <dbReference type="NCBI Taxonomy" id="2886943"/>
    <lineage>
        <taxon>Bacteria</taxon>
        <taxon>Bacillati</taxon>
        <taxon>Bacillota</taxon>
        <taxon>Clostridia</taxon>
        <taxon>Halanaerobiales</taxon>
        <taxon>Halanaerobiaceae</taxon>
        <taxon>Halanaerobium</taxon>
    </lineage>
</organism>
<keyword evidence="6" id="KW-0423">Lactose metabolism</keyword>
<dbReference type="GO" id="GO:0009024">
    <property type="term" value="F:tagatose-6-phosphate kinase activity"/>
    <property type="evidence" value="ECO:0007669"/>
    <property type="project" value="UniProtKB-EC"/>
</dbReference>
<proteinExistence type="inferred from homology"/>
<dbReference type="NCBIfam" id="TIGR03828">
    <property type="entry name" value="pfkB"/>
    <property type="match status" value="1"/>
</dbReference>
<keyword evidence="9" id="KW-1185">Reference proteome</keyword>
<evidence type="ECO:0000259" key="7">
    <source>
        <dbReference type="Pfam" id="PF00294"/>
    </source>
</evidence>
<dbReference type="EMBL" id="JAJFAT010000021">
    <property type="protein sequence ID" value="MCC3145915.1"/>
    <property type="molecule type" value="Genomic_DNA"/>
</dbReference>
<dbReference type="EC" id="2.7.1.144" evidence="6"/>
<evidence type="ECO:0000256" key="6">
    <source>
        <dbReference type="PIRNR" id="PIRNR000535"/>
    </source>
</evidence>
<evidence type="ECO:0000256" key="2">
    <source>
        <dbReference type="ARBA" id="ARBA00022679"/>
    </source>
</evidence>
<dbReference type="GO" id="GO:0005829">
    <property type="term" value="C:cytosol"/>
    <property type="evidence" value="ECO:0007669"/>
    <property type="project" value="TreeGrafter"/>
</dbReference>
<comment type="similarity">
    <text evidence="6">Belongs to the carbohydrate kinase PfkB family. LacC subfamily.</text>
</comment>
<dbReference type="CDD" id="cd01164">
    <property type="entry name" value="FruK_PfkB_like"/>
    <property type="match status" value="1"/>
</dbReference>
<evidence type="ECO:0000256" key="5">
    <source>
        <dbReference type="ARBA" id="ARBA00022840"/>
    </source>
</evidence>
<protein>
    <recommendedName>
        <fullName evidence="6">Tagatose-6-phosphate kinase</fullName>
        <ecNumber evidence="6">2.7.1.144</ecNumber>
    </recommendedName>
</protein>
<sequence length="310" mass="33705">MILTVTLNPAVDKIIILDKLKLGKLNRVKDAEALAGGKGINVSEVLSALNVDNTALAIVGGDNGNSINNYLQKRGVKTDFQWSEINTRQNLKIKENNSNRETEINETGRVTKEDIKAFKKNIEKYLTADNTIVLSGSLPEGVKKNIYAELIEKAAAKEAKVILDSSGEEFKLAINKAPYLVKPNLAEIENLLSTNMESDADLKKGAEYLLKKGIKIVMISLGAEGAFIASKDEAYRLQTPEVEVAQTTVGAGDTMVAGLAAEIDKNASLKETAVYASALATTFVKSGSIENINKELFNKIRESIQVKKIY</sequence>
<dbReference type="GO" id="GO:0016052">
    <property type="term" value="P:carbohydrate catabolic process"/>
    <property type="evidence" value="ECO:0007669"/>
    <property type="project" value="UniProtKB-ARBA"/>
</dbReference>
<keyword evidence="2 6" id="KW-0808">Transferase</keyword>
<dbReference type="SUPFAM" id="SSF53613">
    <property type="entry name" value="Ribokinase-like"/>
    <property type="match status" value="1"/>
</dbReference>
<dbReference type="PANTHER" id="PTHR46566:SF2">
    <property type="entry name" value="ATP-DEPENDENT 6-PHOSPHOFRUCTOKINASE ISOZYME 2"/>
    <property type="match status" value="1"/>
</dbReference>
<keyword evidence="3 6" id="KW-0547">Nucleotide-binding</keyword>
<evidence type="ECO:0000313" key="9">
    <source>
        <dbReference type="Proteomes" id="UP001199296"/>
    </source>
</evidence>
<comment type="caution">
    <text evidence="8">The sequence shown here is derived from an EMBL/GenBank/DDBJ whole genome shotgun (WGS) entry which is preliminary data.</text>
</comment>
<dbReference type="Pfam" id="PF00294">
    <property type="entry name" value="PfkB"/>
    <property type="match status" value="1"/>
</dbReference>
<evidence type="ECO:0000313" key="8">
    <source>
        <dbReference type="EMBL" id="MCC3145915.1"/>
    </source>
</evidence>
<dbReference type="NCBIfam" id="TIGR03168">
    <property type="entry name" value="1-PFK"/>
    <property type="match status" value="1"/>
</dbReference>
<dbReference type="PIRSF" id="PIRSF000535">
    <property type="entry name" value="1PFK/6PFK/LacC"/>
    <property type="match status" value="1"/>
</dbReference>
<evidence type="ECO:0000256" key="3">
    <source>
        <dbReference type="ARBA" id="ARBA00022741"/>
    </source>
</evidence>
<dbReference type="AlphaFoldDB" id="A0AAW4X280"/>
<keyword evidence="5 6" id="KW-0067">ATP-binding</keyword>
<keyword evidence="4" id="KW-0418">Kinase</keyword>
<feature type="domain" description="Carbohydrate kinase PfkB" evidence="7">
    <location>
        <begin position="8"/>
        <end position="288"/>
    </location>
</feature>
<dbReference type="InterPro" id="IPR011611">
    <property type="entry name" value="PfkB_dom"/>
</dbReference>
<comment type="catalytic activity">
    <reaction evidence="6">
        <text>D-tagatofuranose 6-phosphate + ATP = D-tagatofuranose 1,6-bisphosphate + ADP + H(+)</text>
        <dbReference type="Rhea" id="RHEA:12420"/>
        <dbReference type="ChEBI" id="CHEBI:15378"/>
        <dbReference type="ChEBI" id="CHEBI:30616"/>
        <dbReference type="ChEBI" id="CHEBI:58694"/>
        <dbReference type="ChEBI" id="CHEBI:58695"/>
        <dbReference type="ChEBI" id="CHEBI:456216"/>
        <dbReference type="EC" id="2.7.1.144"/>
    </reaction>
</comment>
<dbReference type="FunFam" id="3.40.1190.20:FF:000001">
    <property type="entry name" value="Phosphofructokinase"/>
    <property type="match status" value="1"/>
</dbReference>
<dbReference type="GO" id="GO:0044281">
    <property type="term" value="P:small molecule metabolic process"/>
    <property type="evidence" value="ECO:0007669"/>
    <property type="project" value="UniProtKB-ARBA"/>
</dbReference>
<dbReference type="GO" id="GO:0005524">
    <property type="term" value="F:ATP binding"/>
    <property type="evidence" value="ECO:0007669"/>
    <property type="project" value="UniProtKB-KW"/>
</dbReference>
<evidence type="ECO:0000256" key="4">
    <source>
        <dbReference type="ARBA" id="ARBA00022777"/>
    </source>
</evidence>
<dbReference type="Proteomes" id="UP001199296">
    <property type="component" value="Unassembled WGS sequence"/>
</dbReference>
<dbReference type="InterPro" id="IPR022463">
    <property type="entry name" value="1-PFruKinase"/>
</dbReference>
<comment type="similarity">
    <text evidence="1">Belongs to the carbohydrate kinase pfkB family.</text>
</comment>
<dbReference type="RefSeq" id="WP_229346615.1">
    <property type="nucleotide sequence ID" value="NZ_JAJFAT010000021.1"/>
</dbReference>
<evidence type="ECO:0000256" key="1">
    <source>
        <dbReference type="ARBA" id="ARBA00005380"/>
    </source>
</evidence>